<name>A0A382SLE5_9ZZZZ</name>
<sequence length="187" mass="19670">AKVVENAGQNRPIEKNCVLACSFDDGKAIDLSPGKNEATITGAKPEAGKFGGAFRFTSKPKKGGANQQGGSGVTHNWTHDVPVLARGMVLAKDVVFVAGPPDVMDEEETFGRIMARDNSVDEVIEKQQAALAGNQGSILLAISTETGETLGKYDLGYLPTWDGMAAANGKLFLSTEKGTITCLKGKK</sequence>
<organism evidence="1">
    <name type="scientific">marine metagenome</name>
    <dbReference type="NCBI Taxonomy" id="408172"/>
    <lineage>
        <taxon>unclassified sequences</taxon>
        <taxon>metagenomes</taxon>
        <taxon>ecological metagenomes</taxon>
    </lineage>
</organism>
<feature type="non-terminal residue" evidence="1">
    <location>
        <position position="1"/>
    </location>
</feature>
<evidence type="ECO:0000313" key="1">
    <source>
        <dbReference type="EMBL" id="SVD09731.1"/>
    </source>
</evidence>
<dbReference type="Gene3D" id="2.130.10.10">
    <property type="entry name" value="YVTN repeat-like/Quinoprotein amine dehydrogenase"/>
    <property type="match status" value="1"/>
</dbReference>
<dbReference type="EMBL" id="UINC01129383">
    <property type="protein sequence ID" value="SVD09731.1"/>
    <property type="molecule type" value="Genomic_DNA"/>
</dbReference>
<gene>
    <name evidence="1" type="ORF">METZ01_LOCUS362585</name>
</gene>
<protein>
    <submittedName>
        <fullName evidence="1">Uncharacterized protein</fullName>
    </submittedName>
</protein>
<dbReference type="InterPro" id="IPR015943">
    <property type="entry name" value="WD40/YVTN_repeat-like_dom_sf"/>
</dbReference>
<accession>A0A382SLE5</accession>
<dbReference type="AlphaFoldDB" id="A0A382SLE5"/>
<reference evidence="1" key="1">
    <citation type="submission" date="2018-05" db="EMBL/GenBank/DDBJ databases">
        <authorList>
            <person name="Lanie J.A."/>
            <person name="Ng W.-L."/>
            <person name="Kazmierczak K.M."/>
            <person name="Andrzejewski T.M."/>
            <person name="Davidsen T.M."/>
            <person name="Wayne K.J."/>
            <person name="Tettelin H."/>
            <person name="Glass J.I."/>
            <person name="Rusch D."/>
            <person name="Podicherti R."/>
            <person name="Tsui H.-C.T."/>
            <person name="Winkler M.E."/>
        </authorList>
    </citation>
    <scope>NUCLEOTIDE SEQUENCE</scope>
</reference>
<dbReference type="InterPro" id="IPR011047">
    <property type="entry name" value="Quinoprotein_ADH-like_sf"/>
</dbReference>
<dbReference type="SUPFAM" id="SSF50998">
    <property type="entry name" value="Quinoprotein alcohol dehydrogenase-like"/>
    <property type="match status" value="1"/>
</dbReference>
<proteinExistence type="predicted"/>